<dbReference type="GeneTree" id="ENSGT00860000135559"/>
<reference evidence="1" key="2">
    <citation type="submission" date="2025-09" db="UniProtKB">
        <authorList>
            <consortium name="Ensembl"/>
        </authorList>
    </citation>
    <scope>IDENTIFICATION</scope>
</reference>
<dbReference type="Bgee" id="ENSMNEG00000034771">
    <property type="expression patterns" value="Expressed in cerebellum and 9 other cell types or tissues"/>
</dbReference>
<protein>
    <submittedName>
        <fullName evidence="1">Uncharacterized protein</fullName>
    </submittedName>
</protein>
<name>A0A2K6CES4_MACNE</name>
<evidence type="ECO:0000313" key="1">
    <source>
        <dbReference type="Ensembl" id="ENSMNEP00000022168.1"/>
    </source>
</evidence>
<sequence length="84" mass="9193">MPLLSEGTSGSIVSSVLVCFFRACNTFMNAPSGFPTDSSSAVKKEETVLIMKDDGTACISPQLRNQQTFECHSERRNTHPILNL</sequence>
<dbReference type="Ensembl" id="ENSMNET00000046422.1">
    <property type="protein sequence ID" value="ENSMNEP00000022168.1"/>
    <property type="gene ID" value="ENSMNEG00000034771.1"/>
</dbReference>
<evidence type="ECO:0000313" key="2">
    <source>
        <dbReference type="Proteomes" id="UP000233120"/>
    </source>
</evidence>
<keyword evidence="2" id="KW-1185">Reference proteome</keyword>
<reference evidence="1" key="1">
    <citation type="submission" date="2025-08" db="UniProtKB">
        <authorList>
            <consortium name="Ensembl"/>
        </authorList>
    </citation>
    <scope>IDENTIFICATION</scope>
</reference>
<dbReference type="Proteomes" id="UP000233120">
    <property type="component" value="Unassembled WGS sequence"/>
</dbReference>
<organism evidence="1 2">
    <name type="scientific">Macaca nemestrina</name>
    <name type="common">Pig-tailed macaque</name>
    <dbReference type="NCBI Taxonomy" id="9545"/>
    <lineage>
        <taxon>Eukaryota</taxon>
        <taxon>Metazoa</taxon>
        <taxon>Chordata</taxon>
        <taxon>Craniata</taxon>
        <taxon>Vertebrata</taxon>
        <taxon>Euteleostomi</taxon>
        <taxon>Mammalia</taxon>
        <taxon>Eutheria</taxon>
        <taxon>Euarchontoglires</taxon>
        <taxon>Primates</taxon>
        <taxon>Haplorrhini</taxon>
        <taxon>Catarrhini</taxon>
        <taxon>Cercopithecidae</taxon>
        <taxon>Cercopithecinae</taxon>
        <taxon>Macaca</taxon>
    </lineage>
</organism>
<dbReference type="AlphaFoldDB" id="A0A2K6CES4"/>
<accession>A0A2K6CES4</accession>
<proteinExistence type="predicted"/>